<proteinExistence type="inferred from homology"/>
<comment type="caution">
    <text evidence="6">The sequence shown here is derived from an EMBL/GenBank/DDBJ whole genome shotgun (WGS) entry which is preliminary data.</text>
</comment>
<dbReference type="SUPFAM" id="SSF53850">
    <property type="entry name" value="Periplasmic binding protein-like II"/>
    <property type="match status" value="1"/>
</dbReference>
<name>A0ABP4YHP4_9MICO</name>
<protein>
    <submittedName>
        <fullName evidence="6">Sugar ABC transporter substrate-binding protein</fullName>
    </submittedName>
</protein>
<dbReference type="CDD" id="cd13585">
    <property type="entry name" value="PBP2_TMBP_like"/>
    <property type="match status" value="1"/>
</dbReference>
<keyword evidence="4 5" id="KW-0732">Signal</keyword>
<dbReference type="PROSITE" id="PS51257">
    <property type="entry name" value="PROKAR_LIPOPROTEIN"/>
    <property type="match status" value="1"/>
</dbReference>
<dbReference type="Proteomes" id="UP001500002">
    <property type="component" value="Unassembled WGS sequence"/>
</dbReference>
<comment type="subcellular location">
    <subcellularLocation>
        <location evidence="1">Cell envelope</location>
    </subcellularLocation>
</comment>
<dbReference type="Pfam" id="PF01547">
    <property type="entry name" value="SBP_bac_1"/>
    <property type="match status" value="1"/>
</dbReference>
<sequence length="412" mass="43914">MKIGKLAAATGVILGAALATTACASGGTDASGGDVELRWIMSADSQAEVDVWNHLADMVHEEYPNITVKFESTPFKDYYNKLTTQAASNDLACIAGLQAQRVPDVGSLFTDLTPSFENTDFDIDEYEPSIVEGLQADGQQLAVPYDLGPYVLYYNKDLFDAAGIPVPTPGWSVDEFMAAAKALTKDGVYGYVADGTPDMWLPYVLSIGGDYIADGEPDLTNDKVVDGLTWVTDLATKEHVAPAPPATGASNWPADQWRNGNAAMYVDGPWQLINAKQSVDFTVGLATTPAFDGTSITTMSGTGFGVTKSCEHPEDAWNAISVIIGPEAQEYIADAGRGFPAYTAAQEHWYATADVDGAKEAIDTALSTVNVYRTTPKWNQLSALLQQYGVEAFNGSSTPAEVLDQVQSQVAG</sequence>
<comment type="similarity">
    <text evidence="2">Belongs to the bacterial solute-binding protein 1 family.</text>
</comment>
<feature type="chain" id="PRO_5046853207" evidence="5">
    <location>
        <begin position="25"/>
        <end position="412"/>
    </location>
</feature>
<evidence type="ECO:0000313" key="6">
    <source>
        <dbReference type="EMBL" id="GAA1817559.1"/>
    </source>
</evidence>
<keyword evidence="7" id="KW-1185">Reference proteome</keyword>
<feature type="signal peptide" evidence="5">
    <location>
        <begin position="1"/>
        <end position="24"/>
    </location>
</feature>
<evidence type="ECO:0000256" key="5">
    <source>
        <dbReference type="SAM" id="SignalP"/>
    </source>
</evidence>
<dbReference type="InterPro" id="IPR006059">
    <property type="entry name" value="SBP"/>
</dbReference>
<evidence type="ECO:0000256" key="4">
    <source>
        <dbReference type="ARBA" id="ARBA00022729"/>
    </source>
</evidence>
<dbReference type="PANTHER" id="PTHR43649:SF31">
    <property type="entry name" value="SN-GLYCEROL-3-PHOSPHATE-BINDING PERIPLASMIC PROTEIN UGPB"/>
    <property type="match status" value="1"/>
</dbReference>
<dbReference type="PANTHER" id="PTHR43649">
    <property type="entry name" value="ARABINOSE-BINDING PROTEIN-RELATED"/>
    <property type="match status" value="1"/>
</dbReference>
<evidence type="ECO:0000256" key="2">
    <source>
        <dbReference type="ARBA" id="ARBA00008520"/>
    </source>
</evidence>
<evidence type="ECO:0000256" key="3">
    <source>
        <dbReference type="ARBA" id="ARBA00022448"/>
    </source>
</evidence>
<accession>A0ABP4YHP4</accession>
<evidence type="ECO:0000313" key="7">
    <source>
        <dbReference type="Proteomes" id="UP001500002"/>
    </source>
</evidence>
<keyword evidence="3" id="KW-0813">Transport</keyword>
<evidence type="ECO:0000256" key="1">
    <source>
        <dbReference type="ARBA" id="ARBA00004196"/>
    </source>
</evidence>
<dbReference type="RefSeq" id="WP_344297072.1">
    <property type="nucleotide sequence ID" value="NZ_BAAANJ010000015.1"/>
</dbReference>
<gene>
    <name evidence="6" type="ORF">GCM10009749_29440</name>
</gene>
<dbReference type="Gene3D" id="3.40.190.10">
    <property type="entry name" value="Periplasmic binding protein-like II"/>
    <property type="match status" value="1"/>
</dbReference>
<dbReference type="EMBL" id="BAAANJ010000015">
    <property type="protein sequence ID" value="GAA1817559.1"/>
    <property type="molecule type" value="Genomic_DNA"/>
</dbReference>
<organism evidence="6 7">
    <name type="scientific">Agromyces neolithicus</name>
    <dbReference type="NCBI Taxonomy" id="269420"/>
    <lineage>
        <taxon>Bacteria</taxon>
        <taxon>Bacillati</taxon>
        <taxon>Actinomycetota</taxon>
        <taxon>Actinomycetes</taxon>
        <taxon>Micrococcales</taxon>
        <taxon>Microbacteriaceae</taxon>
        <taxon>Agromyces</taxon>
    </lineage>
</organism>
<dbReference type="InterPro" id="IPR050490">
    <property type="entry name" value="Bact_solute-bd_prot1"/>
</dbReference>
<reference evidence="7" key="1">
    <citation type="journal article" date="2019" name="Int. J. Syst. Evol. Microbiol.">
        <title>The Global Catalogue of Microorganisms (GCM) 10K type strain sequencing project: providing services to taxonomists for standard genome sequencing and annotation.</title>
        <authorList>
            <consortium name="The Broad Institute Genomics Platform"/>
            <consortium name="The Broad Institute Genome Sequencing Center for Infectious Disease"/>
            <person name="Wu L."/>
            <person name="Ma J."/>
        </authorList>
    </citation>
    <scope>NUCLEOTIDE SEQUENCE [LARGE SCALE GENOMIC DNA]</scope>
    <source>
        <strain evidence="7">JCM 14322</strain>
    </source>
</reference>